<sequence length="81" mass="9201">MAKRPRHPDKHIESAVQYAEEAGWRVEKRSGHCWGRLFCARADSSGCMASVWCTPKNPQNHAKAIMRLVDKCTCDETDDPE</sequence>
<comment type="caution">
    <text evidence="1">The sequence shown here is derived from an EMBL/GenBank/DDBJ whole genome shotgun (WGS) entry which is preliminary data.</text>
</comment>
<dbReference type="EMBL" id="NPEV01000030">
    <property type="protein sequence ID" value="RAI26461.1"/>
    <property type="molecule type" value="Genomic_DNA"/>
</dbReference>
<evidence type="ECO:0000313" key="2">
    <source>
        <dbReference type="Proteomes" id="UP000249299"/>
    </source>
</evidence>
<name>A0A327JK56_9HYPH</name>
<dbReference type="Proteomes" id="UP000249299">
    <property type="component" value="Unassembled WGS sequence"/>
</dbReference>
<accession>A0A327JK56</accession>
<evidence type="ECO:0000313" key="1">
    <source>
        <dbReference type="EMBL" id="RAI26461.1"/>
    </source>
</evidence>
<dbReference type="AlphaFoldDB" id="A0A327JK56"/>
<proteinExistence type="predicted"/>
<keyword evidence="2" id="KW-1185">Reference proteome</keyword>
<gene>
    <name evidence="1" type="ORF">CH339_14105</name>
</gene>
<protein>
    <submittedName>
        <fullName evidence="1">Uncharacterized protein</fullName>
    </submittedName>
</protein>
<reference evidence="1 2" key="1">
    <citation type="submission" date="2017-07" db="EMBL/GenBank/DDBJ databases">
        <title>Draft Genome Sequences of Select Purple Nonsulfur Bacteria.</title>
        <authorList>
            <person name="Lasarre B."/>
            <person name="Mckinlay J.B."/>
        </authorList>
    </citation>
    <scope>NUCLEOTIDE SEQUENCE [LARGE SCALE GENOMIC DNA]</scope>
    <source>
        <strain evidence="1 2">DSM 11290</strain>
    </source>
</reference>
<dbReference type="OrthoDB" id="8778495at2"/>
<organism evidence="1 2">
    <name type="scientific">Rhodobium orientis</name>
    <dbReference type="NCBI Taxonomy" id="34017"/>
    <lineage>
        <taxon>Bacteria</taxon>
        <taxon>Pseudomonadati</taxon>
        <taxon>Pseudomonadota</taxon>
        <taxon>Alphaproteobacteria</taxon>
        <taxon>Hyphomicrobiales</taxon>
        <taxon>Rhodobiaceae</taxon>
        <taxon>Rhodobium</taxon>
    </lineage>
</organism>